<evidence type="ECO:0000313" key="1">
    <source>
        <dbReference type="EMBL" id="KMM65030.1"/>
    </source>
</evidence>
<protein>
    <submittedName>
        <fullName evidence="1">Uncharacterized protein</fullName>
    </submittedName>
</protein>
<name>A0A0J6F6W8_COCPO</name>
<proteinExistence type="predicted"/>
<reference evidence="1 2" key="1">
    <citation type="submission" date="2007-06" db="EMBL/GenBank/DDBJ databases">
        <title>The Genome Sequence of Coccidioides posadasii RMSCC_3488.</title>
        <authorList>
            <consortium name="Coccidioides Genome Resources Consortium"/>
            <consortium name="The Broad Institute Genome Sequencing Platform"/>
            <person name="Henn M.R."/>
            <person name="Sykes S."/>
            <person name="Young S."/>
            <person name="Jaffe D."/>
            <person name="Berlin A."/>
            <person name="Alvarez P."/>
            <person name="Butler J."/>
            <person name="Gnerre S."/>
            <person name="Grabherr M."/>
            <person name="Mauceli E."/>
            <person name="Brockman W."/>
            <person name="Kodira C."/>
            <person name="Alvarado L."/>
            <person name="Zeng Q."/>
            <person name="Crawford M."/>
            <person name="Antoine C."/>
            <person name="Devon K."/>
            <person name="Galgiani J."/>
            <person name="Orsborn K."/>
            <person name="Lewis M.L."/>
            <person name="Nusbaum C."/>
            <person name="Galagan J."/>
            <person name="Birren B."/>
        </authorList>
    </citation>
    <scope>NUCLEOTIDE SEQUENCE [LARGE SCALE GENOMIC DNA]</scope>
    <source>
        <strain evidence="1 2">RMSCC 3488</strain>
    </source>
</reference>
<accession>A0A0J6F6W8</accession>
<dbReference type="EMBL" id="DS268109">
    <property type="protein sequence ID" value="KMM65030.1"/>
    <property type="molecule type" value="Genomic_DNA"/>
</dbReference>
<sequence>MATEVSSRLFYHFLGALKRTHSFSNFSFPLGLPQTSMSYSASKTWISPQTKELETWTKIRDSIMRISPRSPFIPKTFADWLEHRLAIKEDQLRKVVRKIARISGRDDRQETTIHPVLGVKEIEDRRALVLARETIWRQSLESFPGRRLAPWPSYEEYKHEGDDRSKSGYRRFLPLPRDPGNVTVNWKQRKPLPQYLFDEVGRRTTVDNEEDKEPGLDELLAMEFVGASLILLLDS</sequence>
<dbReference type="OrthoDB" id="5305306at2759"/>
<gene>
    <name evidence="1" type="ORF">CPAG_01382</name>
</gene>
<dbReference type="VEuPathDB" id="FungiDB:CPAG_01382"/>
<dbReference type="Proteomes" id="UP000054567">
    <property type="component" value="Unassembled WGS sequence"/>
</dbReference>
<dbReference type="AlphaFoldDB" id="A0A0J6F6W8"/>
<evidence type="ECO:0000313" key="2">
    <source>
        <dbReference type="Proteomes" id="UP000054567"/>
    </source>
</evidence>
<reference evidence="2" key="2">
    <citation type="journal article" date="2009" name="Genome Res.">
        <title>Comparative genomic analyses of the human fungal pathogens Coccidioides and their relatives.</title>
        <authorList>
            <person name="Sharpton T.J."/>
            <person name="Stajich J.E."/>
            <person name="Rounsley S.D."/>
            <person name="Gardner M.J."/>
            <person name="Wortman J.R."/>
            <person name="Jordar V.S."/>
            <person name="Maiti R."/>
            <person name="Kodira C.D."/>
            <person name="Neafsey D.E."/>
            <person name="Zeng Q."/>
            <person name="Hung C.-Y."/>
            <person name="McMahan C."/>
            <person name="Muszewska A."/>
            <person name="Grynberg M."/>
            <person name="Mandel M.A."/>
            <person name="Kellner E.M."/>
            <person name="Barker B.M."/>
            <person name="Galgiani J.N."/>
            <person name="Orbach M.J."/>
            <person name="Kirkland T.N."/>
            <person name="Cole G.T."/>
            <person name="Henn M.R."/>
            <person name="Birren B.W."/>
            <person name="Taylor J.W."/>
        </authorList>
    </citation>
    <scope>NUCLEOTIDE SEQUENCE [LARGE SCALE GENOMIC DNA]</scope>
    <source>
        <strain evidence="2">RMSCC 3488</strain>
    </source>
</reference>
<organism evidence="1 2">
    <name type="scientific">Coccidioides posadasii RMSCC 3488</name>
    <dbReference type="NCBI Taxonomy" id="454284"/>
    <lineage>
        <taxon>Eukaryota</taxon>
        <taxon>Fungi</taxon>
        <taxon>Dikarya</taxon>
        <taxon>Ascomycota</taxon>
        <taxon>Pezizomycotina</taxon>
        <taxon>Eurotiomycetes</taxon>
        <taxon>Eurotiomycetidae</taxon>
        <taxon>Onygenales</taxon>
        <taxon>Onygenaceae</taxon>
        <taxon>Coccidioides</taxon>
    </lineage>
</organism>
<reference evidence="2" key="3">
    <citation type="journal article" date="2010" name="Genome Res.">
        <title>Population genomic sequencing of Coccidioides fungi reveals recent hybridization and transposon control.</title>
        <authorList>
            <person name="Neafsey D.E."/>
            <person name="Barker B.M."/>
            <person name="Sharpton T.J."/>
            <person name="Stajich J.E."/>
            <person name="Park D.J."/>
            <person name="Whiston E."/>
            <person name="Hung C.-Y."/>
            <person name="McMahan C."/>
            <person name="White J."/>
            <person name="Sykes S."/>
            <person name="Heiman D."/>
            <person name="Young S."/>
            <person name="Zeng Q."/>
            <person name="Abouelleil A."/>
            <person name="Aftuck L."/>
            <person name="Bessette D."/>
            <person name="Brown A."/>
            <person name="FitzGerald M."/>
            <person name="Lui A."/>
            <person name="Macdonald J.P."/>
            <person name="Priest M."/>
            <person name="Orbach M.J."/>
            <person name="Galgiani J.N."/>
            <person name="Kirkland T.N."/>
            <person name="Cole G.T."/>
            <person name="Birren B.W."/>
            <person name="Henn M.R."/>
            <person name="Taylor J.W."/>
            <person name="Rounsley S.D."/>
        </authorList>
    </citation>
    <scope>NUCLEOTIDE SEQUENCE [LARGE SCALE GENOMIC DNA]</scope>
    <source>
        <strain evidence="2">RMSCC 3488</strain>
    </source>
</reference>